<dbReference type="Proteomes" id="UP000316217">
    <property type="component" value="Unassembled WGS sequence"/>
</dbReference>
<dbReference type="Pfam" id="PF00528">
    <property type="entry name" value="BPD_transp_1"/>
    <property type="match status" value="1"/>
</dbReference>
<dbReference type="InterPro" id="IPR000515">
    <property type="entry name" value="MetI-like"/>
</dbReference>
<evidence type="ECO:0000256" key="2">
    <source>
        <dbReference type="ARBA" id="ARBA00022448"/>
    </source>
</evidence>
<dbReference type="PROSITE" id="PS50928">
    <property type="entry name" value="ABC_TM1"/>
    <property type="match status" value="1"/>
</dbReference>
<dbReference type="SUPFAM" id="SSF161098">
    <property type="entry name" value="MetI-like"/>
    <property type="match status" value="1"/>
</dbReference>
<evidence type="ECO:0000313" key="10">
    <source>
        <dbReference type="EMBL" id="RZN62179.1"/>
    </source>
</evidence>
<evidence type="ECO:0000256" key="5">
    <source>
        <dbReference type="ARBA" id="ARBA00022989"/>
    </source>
</evidence>
<protein>
    <submittedName>
        <fullName evidence="9">ABC transporter permease</fullName>
    </submittedName>
</protein>
<feature type="transmembrane region" description="Helical" evidence="7">
    <location>
        <begin position="225"/>
        <end position="243"/>
    </location>
</feature>
<feature type="transmembrane region" description="Helical" evidence="7">
    <location>
        <begin position="96"/>
        <end position="119"/>
    </location>
</feature>
<gene>
    <name evidence="9" type="ORF">D6D85_12140</name>
    <name evidence="10" type="ORF">EF810_03535</name>
</gene>
<evidence type="ECO:0000256" key="4">
    <source>
        <dbReference type="ARBA" id="ARBA00022692"/>
    </source>
</evidence>
<dbReference type="InterPro" id="IPR035906">
    <property type="entry name" value="MetI-like_sf"/>
</dbReference>
<dbReference type="RefSeq" id="WP_125672225.1">
    <property type="nucleotide sequence ID" value="NZ_RCOS01000137.1"/>
</dbReference>
<keyword evidence="2 7" id="KW-0813">Transport</keyword>
<evidence type="ECO:0000313" key="9">
    <source>
        <dbReference type="EMBL" id="RSN72790.1"/>
    </source>
</evidence>
<comment type="similarity">
    <text evidence="7">Belongs to the binding-protein-dependent transport system permease family.</text>
</comment>
<evidence type="ECO:0000313" key="12">
    <source>
        <dbReference type="Proteomes" id="UP000316217"/>
    </source>
</evidence>
<comment type="caution">
    <text evidence="9">The sequence shown here is derived from an EMBL/GenBank/DDBJ whole genome shotgun (WGS) entry which is preliminary data.</text>
</comment>
<feature type="transmembrane region" description="Helical" evidence="7">
    <location>
        <begin position="125"/>
        <end position="147"/>
    </location>
</feature>
<evidence type="ECO:0000256" key="3">
    <source>
        <dbReference type="ARBA" id="ARBA00022475"/>
    </source>
</evidence>
<dbReference type="EMBL" id="RXII01000053">
    <property type="protein sequence ID" value="RZN62179.1"/>
    <property type="molecule type" value="Genomic_DNA"/>
</dbReference>
<sequence length="263" mass="29413">MKLRDMLLYLASPLLFILGWELYYDIFIRNPFVLAPPSKVFITFIILLSGRVANFFMPLDALYSLYHYLMGFSIATLSGFTLGILAGYIESFRKSIYLLVEIIRPIPPIAWIPIAILLFKLTHEAAAFIIFIGAFFPVLLNTSTGASSVEKEYIEAAMTLGATKTSQILLKVVIPATLPSFLTGVRVGSGVAWMCVVAAELFGVSSYGLGYKIELGRMYHSPDIVISYMLMIGVVGLILDRMWTKLEETLLKWRRGITWGRSS</sequence>
<dbReference type="CDD" id="cd06261">
    <property type="entry name" value="TM_PBP2"/>
    <property type="match status" value="1"/>
</dbReference>
<keyword evidence="4 7" id="KW-0812">Transmembrane</keyword>
<evidence type="ECO:0000256" key="1">
    <source>
        <dbReference type="ARBA" id="ARBA00004651"/>
    </source>
</evidence>
<feature type="transmembrane region" description="Helical" evidence="7">
    <location>
        <begin position="6"/>
        <end position="28"/>
    </location>
</feature>
<dbReference type="GO" id="GO:0055085">
    <property type="term" value="P:transmembrane transport"/>
    <property type="evidence" value="ECO:0007669"/>
    <property type="project" value="InterPro"/>
</dbReference>
<keyword evidence="5 7" id="KW-1133">Transmembrane helix</keyword>
<feature type="transmembrane region" description="Helical" evidence="7">
    <location>
        <begin position="168"/>
        <end position="185"/>
    </location>
</feature>
<keyword evidence="6 7" id="KW-0472">Membrane</keyword>
<reference evidence="10 12" key="2">
    <citation type="journal article" date="2019" name="Nat. Microbiol.">
        <title>Wide diversity of methane and short-chain alkane metabolisms in uncultured archaea.</title>
        <authorList>
            <person name="Borrel G."/>
            <person name="Adam P.S."/>
            <person name="McKay L.J."/>
            <person name="Chen L.X."/>
            <person name="Sierra-Garcia I.N."/>
            <person name="Sieber C.M."/>
            <person name="Letourneur Q."/>
            <person name="Ghozlane A."/>
            <person name="Andersen G.L."/>
            <person name="Li W.J."/>
            <person name="Hallam S.J."/>
            <person name="Muyzer G."/>
            <person name="de Oliveira V.M."/>
            <person name="Inskeep W.P."/>
            <person name="Banfield J.F."/>
            <person name="Gribaldo S."/>
        </authorList>
    </citation>
    <scope>NUCLEOTIDE SEQUENCE [LARGE SCALE GENOMIC DNA]</scope>
    <source>
        <strain evidence="10">NM4</strain>
    </source>
</reference>
<dbReference type="Gene3D" id="1.10.3720.10">
    <property type="entry name" value="MetI-like"/>
    <property type="match status" value="1"/>
</dbReference>
<dbReference type="AlphaFoldDB" id="A0A3R9X174"/>
<evidence type="ECO:0000313" key="11">
    <source>
        <dbReference type="Proteomes" id="UP000277582"/>
    </source>
</evidence>
<feature type="domain" description="ABC transmembrane type-1" evidence="8">
    <location>
        <begin position="65"/>
        <end position="243"/>
    </location>
</feature>
<reference evidence="9 11" key="1">
    <citation type="submission" date="2018-10" db="EMBL/GenBank/DDBJ databases">
        <title>Co-occurring genomic capacity for anaerobic methane metabolism and dissimilatory sulfite reduction discovered in the Korarchaeota.</title>
        <authorList>
            <person name="Mckay L.J."/>
            <person name="Dlakic M."/>
            <person name="Fields M.W."/>
            <person name="Delmont T.O."/>
            <person name="Eren A.M."/>
            <person name="Jay Z.J."/>
            <person name="Klingelsmith K.B."/>
            <person name="Rusch D.B."/>
            <person name="Inskeep W.P."/>
        </authorList>
    </citation>
    <scope>NUCLEOTIDE SEQUENCE [LARGE SCALE GENOMIC DNA]</scope>
    <source>
        <strain evidence="9 11">MDKW</strain>
    </source>
</reference>
<dbReference type="OrthoDB" id="50379at2157"/>
<comment type="subcellular location">
    <subcellularLocation>
        <location evidence="1 7">Cell membrane</location>
        <topology evidence="1 7">Multi-pass membrane protein</topology>
    </subcellularLocation>
</comment>
<evidence type="ECO:0000256" key="7">
    <source>
        <dbReference type="RuleBase" id="RU363032"/>
    </source>
</evidence>
<evidence type="ECO:0000256" key="6">
    <source>
        <dbReference type="ARBA" id="ARBA00023136"/>
    </source>
</evidence>
<name>A0A3R9X174_9CREN</name>
<feature type="transmembrane region" description="Helical" evidence="7">
    <location>
        <begin position="191"/>
        <end position="213"/>
    </location>
</feature>
<keyword evidence="3" id="KW-1003">Cell membrane</keyword>
<accession>A0A3R9X174</accession>
<dbReference type="EMBL" id="RCOS01000137">
    <property type="protein sequence ID" value="RSN72790.1"/>
    <property type="molecule type" value="Genomic_DNA"/>
</dbReference>
<feature type="transmembrane region" description="Helical" evidence="7">
    <location>
        <begin position="65"/>
        <end position="89"/>
    </location>
</feature>
<dbReference type="PANTHER" id="PTHR30151">
    <property type="entry name" value="ALKANE SULFONATE ABC TRANSPORTER-RELATED, MEMBRANE SUBUNIT"/>
    <property type="match status" value="1"/>
</dbReference>
<dbReference type="GO" id="GO:0005886">
    <property type="term" value="C:plasma membrane"/>
    <property type="evidence" value="ECO:0007669"/>
    <property type="project" value="UniProtKB-SubCell"/>
</dbReference>
<dbReference type="PANTHER" id="PTHR30151:SF0">
    <property type="entry name" value="ABC TRANSPORTER PERMEASE PROTEIN MJ0413-RELATED"/>
    <property type="match status" value="1"/>
</dbReference>
<proteinExistence type="inferred from homology"/>
<keyword evidence="11" id="KW-1185">Reference proteome</keyword>
<evidence type="ECO:0000259" key="8">
    <source>
        <dbReference type="PROSITE" id="PS50928"/>
    </source>
</evidence>
<organism evidence="9 11">
    <name type="scientific">Candidatus Methanodesulfokora washburnensis</name>
    <dbReference type="NCBI Taxonomy" id="2478471"/>
    <lineage>
        <taxon>Archaea</taxon>
        <taxon>Thermoproteota</taxon>
        <taxon>Candidatus Korarchaeia</taxon>
        <taxon>Candidatus Korarchaeia incertae sedis</taxon>
        <taxon>Candidatus Methanodesulfokora</taxon>
    </lineage>
</organism>
<dbReference type="Proteomes" id="UP000277582">
    <property type="component" value="Unassembled WGS sequence"/>
</dbReference>